<evidence type="ECO:0000256" key="2">
    <source>
        <dbReference type="ARBA" id="ARBA00008133"/>
    </source>
</evidence>
<evidence type="ECO:0000313" key="11">
    <source>
        <dbReference type="EMBL" id="TCP01897.1"/>
    </source>
</evidence>
<dbReference type="PANTHER" id="PTHR38042:SF1">
    <property type="entry name" value="UROPORPHYRINOGEN-III SYNTHASE, CHLOROPLASTIC"/>
    <property type="match status" value="1"/>
</dbReference>
<evidence type="ECO:0000256" key="4">
    <source>
        <dbReference type="ARBA" id="ARBA00023239"/>
    </source>
</evidence>
<evidence type="ECO:0000259" key="10">
    <source>
        <dbReference type="Pfam" id="PF02602"/>
    </source>
</evidence>
<dbReference type="Gene3D" id="3.40.50.10090">
    <property type="match status" value="2"/>
</dbReference>
<comment type="function">
    <text evidence="6 9">Catalyzes cyclization of the linear tetrapyrrole, hydroxymethylbilane, to the macrocyclic uroporphyrinogen III.</text>
</comment>
<evidence type="ECO:0000256" key="6">
    <source>
        <dbReference type="ARBA" id="ARBA00037589"/>
    </source>
</evidence>
<sequence length="257" mass="27145">MRIIVTRPADQAAAWVARLQDLGADAAALPLIGIEPAEDPAPLRAAWQSLADYALVMFVSPNAVAHFFALRPAGCKWPATTLAGSVGPGSSAALREAGVGDRVVEPAADAKAFDSEALWAQLCGLDWAGRRVLVVRGEDGREWLAETLRGRGAFVEFVAAYRRRPPVPDEAGRALLDASLAFPGEHLWHFSSSEAVGHLRALAPGADWSCSRAVASHPRIAAAARALGFAEVAELPPSVEVVADWARRGPPIESAPL</sequence>
<name>A0A4R2MBH6_RUBGE</name>
<dbReference type="EC" id="4.2.1.75" evidence="3 9"/>
<dbReference type="SUPFAM" id="SSF69618">
    <property type="entry name" value="HemD-like"/>
    <property type="match status" value="1"/>
</dbReference>
<evidence type="ECO:0000256" key="1">
    <source>
        <dbReference type="ARBA" id="ARBA00004772"/>
    </source>
</evidence>
<dbReference type="AlphaFoldDB" id="A0A4R2MBH6"/>
<comment type="catalytic activity">
    <reaction evidence="8 9">
        <text>hydroxymethylbilane = uroporphyrinogen III + H2O</text>
        <dbReference type="Rhea" id="RHEA:18965"/>
        <dbReference type="ChEBI" id="CHEBI:15377"/>
        <dbReference type="ChEBI" id="CHEBI:57308"/>
        <dbReference type="ChEBI" id="CHEBI:57845"/>
        <dbReference type="EC" id="4.2.1.75"/>
    </reaction>
</comment>
<dbReference type="OrthoDB" id="9787650at2"/>
<evidence type="ECO:0000256" key="8">
    <source>
        <dbReference type="ARBA" id="ARBA00048617"/>
    </source>
</evidence>
<dbReference type="RefSeq" id="WP_132647947.1">
    <property type="nucleotide sequence ID" value="NZ_CP181386.1"/>
</dbReference>
<evidence type="ECO:0000256" key="5">
    <source>
        <dbReference type="ARBA" id="ARBA00023244"/>
    </source>
</evidence>
<dbReference type="EMBL" id="SLXD01000008">
    <property type="protein sequence ID" value="TCP01897.1"/>
    <property type="molecule type" value="Genomic_DNA"/>
</dbReference>
<comment type="caution">
    <text evidence="11">The sequence shown here is derived from an EMBL/GenBank/DDBJ whole genome shotgun (WGS) entry which is preliminary data.</text>
</comment>
<dbReference type="PANTHER" id="PTHR38042">
    <property type="entry name" value="UROPORPHYRINOGEN-III SYNTHASE, CHLOROPLASTIC"/>
    <property type="match status" value="1"/>
</dbReference>
<dbReference type="InterPro" id="IPR003754">
    <property type="entry name" value="4pyrrol_synth_uPrphyn_synth"/>
</dbReference>
<evidence type="ECO:0000256" key="3">
    <source>
        <dbReference type="ARBA" id="ARBA00013109"/>
    </source>
</evidence>
<dbReference type="CDD" id="cd06578">
    <property type="entry name" value="HemD"/>
    <property type="match status" value="1"/>
</dbReference>
<dbReference type="Proteomes" id="UP000295106">
    <property type="component" value="Unassembled WGS sequence"/>
</dbReference>
<evidence type="ECO:0000313" key="12">
    <source>
        <dbReference type="Proteomes" id="UP000295106"/>
    </source>
</evidence>
<dbReference type="GeneID" id="99683986"/>
<dbReference type="GO" id="GO:0006782">
    <property type="term" value="P:protoporphyrinogen IX biosynthetic process"/>
    <property type="evidence" value="ECO:0007669"/>
    <property type="project" value="UniProtKB-UniRule"/>
</dbReference>
<comment type="similarity">
    <text evidence="2 9">Belongs to the uroporphyrinogen-III synthase family.</text>
</comment>
<dbReference type="GO" id="GO:0004852">
    <property type="term" value="F:uroporphyrinogen-III synthase activity"/>
    <property type="evidence" value="ECO:0007669"/>
    <property type="project" value="UniProtKB-UniRule"/>
</dbReference>
<keyword evidence="4 9" id="KW-0456">Lyase</keyword>
<protein>
    <recommendedName>
        <fullName evidence="7 9">Uroporphyrinogen-III synthase</fullName>
        <ecNumber evidence="3 9">4.2.1.75</ecNumber>
    </recommendedName>
</protein>
<dbReference type="InterPro" id="IPR039793">
    <property type="entry name" value="UROS/Hem4"/>
</dbReference>
<dbReference type="UniPathway" id="UPA00251">
    <property type="reaction ID" value="UER00320"/>
</dbReference>
<organism evidence="11 12">
    <name type="scientific">Rubrivivax gelatinosus</name>
    <name type="common">Rhodocyclus gelatinosus</name>
    <name type="synonym">Rhodopseudomonas gelatinosa</name>
    <dbReference type="NCBI Taxonomy" id="28068"/>
    <lineage>
        <taxon>Bacteria</taxon>
        <taxon>Pseudomonadati</taxon>
        <taxon>Pseudomonadota</taxon>
        <taxon>Betaproteobacteria</taxon>
        <taxon>Burkholderiales</taxon>
        <taxon>Sphaerotilaceae</taxon>
        <taxon>Rubrivivax</taxon>
    </lineage>
</organism>
<accession>A0A4R2MBH6</accession>
<keyword evidence="5 9" id="KW-0627">Porphyrin biosynthesis</keyword>
<gene>
    <name evidence="11" type="ORF">EV684_108239</name>
</gene>
<evidence type="ECO:0000256" key="9">
    <source>
        <dbReference type="RuleBase" id="RU366031"/>
    </source>
</evidence>
<proteinExistence type="inferred from homology"/>
<feature type="domain" description="Tetrapyrrole biosynthesis uroporphyrinogen III synthase" evidence="10">
    <location>
        <begin position="14"/>
        <end position="232"/>
    </location>
</feature>
<dbReference type="Pfam" id="PF02602">
    <property type="entry name" value="HEM4"/>
    <property type="match status" value="1"/>
</dbReference>
<dbReference type="GO" id="GO:0006780">
    <property type="term" value="P:uroporphyrinogen III biosynthetic process"/>
    <property type="evidence" value="ECO:0007669"/>
    <property type="project" value="UniProtKB-UniRule"/>
</dbReference>
<dbReference type="InterPro" id="IPR036108">
    <property type="entry name" value="4pyrrol_syn_uPrphyn_synt_sf"/>
</dbReference>
<reference evidence="11 12" key="1">
    <citation type="submission" date="2019-03" db="EMBL/GenBank/DDBJ databases">
        <title>Genomic Encyclopedia of Type Strains, Phase IV (KMG-IV): sequencing the most valuable type-strain genomes for metagenomic binning, comparative biology and taxonomic classification.</title>
        <authorList>
            <person name="Goeker M."/>
        </authorList>
    </citation>
    <scope>NUCLEOTIDE SEQUENCE [LARGE SCALE GENOMIC DNA]</scope>
    <source>
        <strain evidence="11 12">DSM 1709</strain>
    </source>
</reference>
<comment type="pathway">
    <text evidence="1 9">Porphyrin-containing compound metabolism; protoporphyrin-IX biosynthesis; coproporphyrinogen-III from 5-aminolevulinate: step 3/4.</text>
</comment>
<evidence type="ECO:0000256" key="7">
    <source>
        <dbReference type="ARBA" id="ARBA00040167"/>
    </source>
</evidence>